<dbReference type="InterPro" id="IPR036865">
    <property type="entry name" value="CRAL-TRIO_dom_sf"/>
</dbReference>
<evidence type="ECO:0000313" key="3">
    <source>
        <dbReference type="Proteomes" id="UP001152798"/>
    </source>
</evidence>
<dbReference type="InterPro" id="IPR001251">
    <property type="entry name" value="CRAL-TRIO_dom"/>
</dbReference>
<dbReference type="Proteomes" id="UP001152798">
    <property type="component" value="Chromosome 1"/>
</dbReference>
<dbReference type="Gene3D" id="3.40.525.10">
    <property type="entry name" value="CRAL-TRIO lipid binding domain"/>
    <property type="match status" value="1"/>
</dbReference>
<sequence length="296" mass="33942">MVSKEVRTRSKEEVEGDIGRLQEWLLKQPHLPHVVQKDILSTFVVGTKSLEIAKQKLEANFTWRGRLPNIFSFSVRDGADPYFKRCSRAGQLFFLPKPSPLGFRVIFMACKFTDGLTKLFDQDQTLAAVFMSLELAMRLWSDMEGLYIIIDMETFSLSHVTMLNLNTIQACIRCYLESVPIKFKGAAIINAGHFINMLFNSTIKPFLSEKFLDRVSITTDDERTLQNQIPTELLPSDYGGNEKSSTELSEDWINLLEENRDWFKMTSFLIADESKRPSDSKHTFGVDGTFRKINID</sequence>
<dbReference type="PROSITE" id="PS50191">
    <property type="entry name" value="CRAL_TRIO"/>
    <property type="match status" value="1"/>
</dbReference>
<name>A0A9P0H1F6_NEZVI</name>
<dbReference type="PANTHER" id="PTHR10174">
    <property type="entry name" value="ALPHA-TOCOPHEROL TRANSFER PROTEIN-RELATED"/>
    <property type="match status" value="1"/>
</dbReference>
<dbReference type="OrthoDB" id="6603386at2759"/>
<dbReference type="GO" id="GO:0016020">
    <property type="term" value="C:membrane"/>
    <property type="evidence" value="ECO:0007669"/>
    <property type="project" value="TreeGrafter"/>
</dbReference>
<feature type="domain" description="CRAL-TRIO" evidence="1">
    <location>
        <begin position="94"/>
        <end position="246"/>
    </location>
</feature>
<reference evidence="2" key="1">
    <citation type="submission" date="2022-01" db="EMBL/GenBank/DDBJ databases">
        <authorList>
            <person name="King R."/>
        </authorList>
    </citation>
    <scope>NUCLEOTIDE SEQUENCE</scope>
</reference>
<accession>A0A9P0H1F6</accession>
<dbReference type="GO" id="GO:1902936">
    <property type="term" value="F:phosphatidylinositol bisphosphate binding"/>
    <property type="evidence" value="ECO:0007669"/>
    <property type="project" value="TreeGrafter"/>
</dbReference>
<dbReference type="EMBL" id="OV725077">
    <property type="protein sequence ID" value="CAH1391321.1"/>
    <property type="molecule type" value="Genomic_DNA"/>
</dbReference>
<dbReference type="Gene3D" id="1.20.5.1200">
    <property type="entry name" value="Alpha-tocopherol transfer"/>
    <property type="match status" value="1"/>
</dbReference>
<evidence type="ECO:0000313" key="2">
    <source>
        <dbReference type="EMBL" id="CAH1391321.1"/>
    </source>
</evidence>
<dbReference type="CDD" id="cd00170">
    <property type="entry name" value="SEC14"/>
    <property type="match status" value="1"/>
</dbReference>
<dbReference type="SUPFAM" id="SSF52087">
    <property type="entry name" value="CRAL/TRIO domain"/>
    <property type="match status" value="1"/>
</dbReference>
<dbReference type="AlphaFoldDB" id="A0A9P0H1F6"/>
<dbReference type="PANTHER" id="PTHR10174:SF224">
    <property type="entry name" value="RETINOL-BINDING PROTEIN PINTA"/>
    <property type="match status" value="1"/>
</dbReference>
<keyword evidence="3" id="KW-1185">Reference proteome</keyword>
<protein>
    <recommendedName>
        <fullName evidence="1">CRAL-TRIO domain-containing protein</fullName>
    </recommendedName>
</protein>
<dbReference type="PRINTS" id="PR00180">
    <property type="entry name" value="CRETINALDHBP"/>
</dbReference>
<evidence type="ECO:0000259" key="1">
    <source>
        <dbReference type="PROSITE" id="PS50191"/>
    </source>
</evidence>
<dbReference type="SMART" id="SM00516">
    <property type="entry name" value="SEC14"/>
    <property type="match status" value="1"/>
</dbReference>
<gene>
    <name evidence="2" type="ORF">NEZAVI_LOCUS2362</name>
</gene>
<proteinExistence type="predicted"/>
<dbReference type="Pfam" id="PF00650">
    <property type="entry name" value="CRAL_TRIO"/>
    <property type="match status" value="1"/>
</dbReference>
<organism evidence="2 3">
    <name type="scientific">Nezara viridula</name>
    <name type="common">Southern green stink bug</name>
    <name type="synonym">Cimex viridulus</name>
    <dbReference type="NCBI Taxonomy" id="85310"/>
    <lineage>
        <taxon>Eukaryota</taxon>
        <taxon>Metazoa</taxon>
        <taxon>Ecdysozoa</taxon>
        <taxon>Arthropoda</taxon>
        <taxon>Hexapoda</taxon>
        <taxon>Insecta</taxon>
        <taxon>Pterygota</taxon>
        <taxon>Neoptera</taxon>
        <taxon>Paraneoptera</taxon>
        <taxon>Hemiptera</taxon>
        <taxon>Heteroptera</taxon>
        <taxon>Panheteroptera</taxon>
        <taxon>Pentatomomorpha</taxon>
        <taxon>Pentatomoidea</taxon>
        <taxon>Pentatomidae</taxon>
        <taxon>Pentatominae</taxon>
        <taxon>Nezara</taxon>
    </lineage>
</organism>